<evidence type="ECO:0000313" key="1">
    <source>
        <dbReference type="EMBL" id="EFL53136.1"/>
    </source>
</evidence>
<protein>
    <submittedName>
        <fullName evidence="1">Uncharacterized protein</fullName>
    </submittedName>
</protein>
<reference evidence="1 2" key="1">
    <citation type="submission" date="2010-08" db="EMBL/GenBank/DDBJ databases">
        <title>The draft genome of Desulfovibrio fructosovorans JJ.</title>
        <authorList>
            <consortium name="US DOE Joint Genome Institute (JGI-PGF)"/>
            <person name="Lucas S."/>
            <person name="Copeland A."/>
            <person name="Lapidus A."/>
            <person name="Cheng J.-F."/>
            <person name="Bruce D."/>
            <person name="Goodwin L."/>
            <person name="Pitluck S."/>
            <person name="Land M.L."/>
            <person name="Hauser L."/>
            <person name="Chang Y.-J."/>
            <person name="Jeffries C."/>
            <person name="Wall J.D."/>
            <person name="Stahl D.A."/>
            <person name="Arkin A.P."/>
            <person name="Dehal P."/>
            <person name="Stolyar S.M."/>
            <person name="Hazen T.C."/>
            <person name="Woyke T.J."/>
        </authorList>
    </citation>
    <scope>NUCLEOTIDE SEQUENCE [LARGE SCALE GENOMIC DNA]</scope>
    <source>
        <strain evidence="1 2">JJ</strain>
    </source>
</reference>
<dbReference type="RefSeq" id="WP_005990213.1">
    <property type="nucleotide sequence ID" value="NZ_AECZ01000001.1"/>
</dbReference>
<dbReference type="Proteomes" id="UP000006250">
    <property type="component" value="Unassembled WGS sequence"/>
</dbReference>
<name>E1JRD5_SOLFR</name>
<sequence length="64" mass="7384" precursor="true">MPRNPMRQEMKFVRTHTIILYTNAAKTPMTTTDSFFQRLRVIPLAMAEDHAAQPDEKREGDHAA</sequence>
<evidence type="ECO:0000313" key="2">
    <source>
        <dbReference type="Proteomes" id="UP000006250"/>
    </source>
</evidence>
<keyword evidence="2" id="KW-1185">Reference proteome</keyword>
<comment type="caution">
    <text evidence="1">The sequence shown here is derived from an EMBL/GenBank/DDBJ whole genome shotgun (WGS) entry which is preliminary data.</text>
</comment>
<dbReference type="EMBL" id="AECZ01000001">
    <property type="protein sequence ID" value="EFL53136.1"/>
    <property type="molecule type" value="Genomic_DNA"/>
</dbReference>
<organism evidence="1 2">
    <name type="scientific">Solidesulfovibrio fructosivorans JJ]</name>
    <dbReference type="NCBI Taxonomy" id="596151"/>
    <lineage>
        <taxon>Bacteria</taxon>
        <taxon>Pseudomonadati</taxon>
        <taxon>Thermodesulfobacteriota</taxon>
        <taxon>Desulfovibrionia</taxon>
        <taxon>Desulfovibrionales</taxon>
        <taxon>Desulfovibrionaceae</taxon>
        <taxon>Solidesulfovibrio</taxon>
    </lineage>
</organism>
<proteinExistence type="predicted"/>
<dbReference type="AlphaFoldDB" id="E1JRD5"/>
<dbReference type="STRING" id="596151.DesfrDRAFT_0184"/>
<accession>E1JRD5</accession>
<gene>
    <name evidence="1" type="ORF">DesfrDRAFT_0184</name>
</gene>